<keyword evidence="5" id="KW-1185">Reference proteome</keyword>
<name>A0A8J5SKV8_ZIZPA</name>
<accession>A0A8J5SKV8</accession>
<comment type="similarity">
    <text evidence="1">Belongs to the protease inhibitor I20 (potato type II proteinase inhibitor) family.</text>
</comment>
<feature type="signal peptide" evidence="3">
    <location>
        <begin position="1"/>
        <end position="28"/>
    </location>
</feature>
<dbReference type="InterPro" id="IPR051391">
    <property type="entry name" value="Protease_inhibitor_I20"/>
</dbReference>
<evidence type="ECO:0000256" key="2">
    <source>
        <dbReference type="ARBA" id="ARBA00022900"/>
    </source>
</evidence>
<evidence type="ECO:0000313" key="5">
    <source>
        <dbReference type="Proteomes" id="UP000729402"/>
    </source>
</evidence>
<dbReference type="PANTHER" id="PTHR33832:SF15">
    <property type="entry name" value="SERINE-TYPE ENDOPEPTIDASE INHIBITOR"/>
    <property type="match status" value="1"/>
</dbReference>
<protein>
    <recommendedName>
        <fullName evidence="6">Bowman-Birk serine protease inhibitors family domain-containing protein</fullName>
    </recommendedName>
</protein>
<sequence>MASTKLALPVALLLCGLMVIGSIKSACAEDGKLKICPMFCYEGARYMTCPSTGCKQQKPACNCCLAGEKGCAIYLSNGEVVNCT</sequence>
<reference evidence="4" key="2">
    <citation type="submission" date="2021-02" db="EMBL/GenBank/DDBJ databases">
        <authorList>
            <person name="Kimball J.A."/>
            <person name="Haas M.W."/>
            <person name="Macchietto M."/>
            <person name="Kono T."/>
            <person name="Duquette J."/>
            <person name="Shao M."/>
        </authorList>
    </citation>
    <scope>NUCLEOTIDE SEQUENCE</scope>
    <source>
        <tissue evidence="4">Fresh leaf tissue</tissue>
    </source>
</reference>
<reference evidence="4" key="1">
    <citation type="journal article" date="2021" name="bioRxiv">
        <title>Whole Genome Assembly and Annotation of Northern Wild Rice, Zizania palustris L., Supports a Whole Genome Duplication in the Zizania Genus.</title>
        <authorList>
            <person name="Haas M."/>
            <person name="Kono T."/>
            <person name="Macchietto M."/>
            <person name="Millas R."/>
            <person name="McGilp L."/>
            <person name="Shao M."/>
            <person name="Duquette J."/>
            <person name="Hirsch C.N."/>
            <person name="Kimball J."/>
        </authorList>
    </citation>
    <scope>NUCLEOTIDE SEQUENCE</scope>
    <source>
        <tissue evidence="4">Fresh leaf tissue</tissue>
    </source>
</reference>
<feature type="chain" id="PRO_5035290479" description="Bowman-Birk serine protease inhibitors family domain-containing protein" evidence="3">
    <location>
        <begin position="29"/>
        <end position="84"/>
    </location>
</feature>
<dbReference type="Proteomes" id="UP000729402">
    <property type="component" value="Unassembled WGS sequence"/>
</dbReference>
<keyword evidence="2" id="KW-0646">Protease inhibitor</keyword>
<dbReference type="GO" id="GO:0004867">
    <property type="term" value="F:serine-type endopeptidase inhibitor activity"/>
    <property type="evidence" value="ECO:0007669"/>
    <property type="project" value="UniProtKB-KW"/>
</dbReference>
<gene>
    <name evidence="4" type="ORF">GUJ93_ZPchr0003g16915</name>
</gene>
<organism evidence="4 5">
    <name type="scientific">Zizania palustris</name>
    <name type="common">Northern wild rice</name>
    <dbReference type="NCBI Taxonomy" id="103762"/>
    <lineage>
        <taxon>Eukaryota</taxon>
        <taxon>Viridiplantae</taxon>
        <taxon>Streptophyta</taxon>
        <taxon>Embryophyta</taxon>
        <taxon>Tracheophyta</taxon>
        <taxon>Spermatophyta</taxon>
        <taxon>Magnoliopsida</taxon>
        <taxon>Liliopsida</taxon>
        <taxon>Poales</taxon>
        <taxon>Poaceae</taxon>
        <taxon>BOP clade</taxon>
        <taxon>Oryzoideae</taxon>
        <taxon>Oryzeae</taxon>
        <taxon>Zizaniinae</taxon>
        <taxon>Zizania</taxon>
    </lineage>
</organism>
<keyword evidence="3" id="KW-0732">Signal</keyword>
<evidence type="ECO:0008006" key="6">
    <source>
        <dbReference type="Google" id="ProtNLM"/>
    </source>
</evidence>
<evidence type="ECO:0000256" key="3">
    <source>
        <dbReference type="SAM" id="SignalP"/>
    </source>
</evidence>
<evidence type="ECO:0000256" key="1">
    <source>
        <dbReference type="ARBA" id="ARBA00007766"/>
    </source>
</evidence>
<dbReference type="AlphaFoldDB" id="A0A8J5SKV8"/>
<dbReference type="Pfam" id="PF02428">
    <property type="entry name" value="Prot_inhib_II"/>
    <property type="match status" value="1"/>
</dbReference>
<dbReference type="PANTHER" id="PTHR33832">
    <property type="entry name" value="SERINE-TYPE ENDOPEPTIDASE INHIBITOR"/>
    <property type="match status" value="1"/>
</dbReference>
<dbReference type="OrthoDB" id="1539471at2759"/>
<proteinExistence type="inferred from homology"/>
<comment type="caution">
    <text evidence="4">The sequence shown here is derived from an EMBL/GenBank/DDBJ whole genome shotgun (WGS) entry which is preliminary data.</text>
</comment>
<evidence type="ECO:0000313" key="4">
    <source>
        <dbReference type="EMBL" id="KAG8062485.1"/>
    </source>
</evidence>
<keyword evidence="2" id="KW-0722">Serine protease inhibitor</keyword>
<dbReference type="EMBL" id="JAAALK010000286">
    <property type="protein sequence ID" value="KAG8062485.1"/>
    <property type="molecule type" value="Genomic_DNA"/>
</dbReference>
<dbReference type="InterPro" id="IPR003465">
    <property type="entry name" value="Prot_inh_I20"/>
</dbReference>